<dbReference type="Proteomes" id="UP000274033">
    <property type="component" value="Unassembled WGS sequence"/>
</dbReference>
<keyword evidence="3" id="KW-0804">Transcription</keyword>
<dbReference type="GO" id="GO:0005829">
    <property type="term" value="C:cytosol"/>
    <property type="evidence" value="ECO:0007669"/>
    <property type="project" value="TreeGrafter"/>
</dbReference>
<dbReference type="SUPFAM" id="SSF47413">
    <property type="entry name" value="lambda repressor-like DNA-binding domains"/>
    <property type="match status" value="1"/>
</dbReference>
<keyword evidence="6" id="KW-1185">Reference proteome</keyword>
<evidence type="ECO:0000256" key="2">
    <source>
        <dbReference type="ARBA" id="ARBA00023125"/>
    </source>
</evidence>
<sequence>MKQLFHEQLRFLREERNLSLEELSKLSQIGVEKLTQYEKGERIPSLQTILKLSTVLEVPTSNLLDGIKA</sequence>
<dbReference type="PROSITE" id="PS50943">
    <property type="entry name" value="HTH_CROC1"/>
    <property type="match status" value="1"/>
</dbReference>
<evidence type="ECO:0000256" key="3">
    <source>
        <dbReference type="ARBA" id="ARBA00023163"/>
    </source>
</evidence>
<dbReference type="SMART" id="SM00530">
    <property type="entry name" value="HTH_XRE"/>
    <property type="match status" value="1"/>
</dbReference>
<evidence type="ECO:0000256" key="1">
    <source>
        <dbReference type="ARBA" id="ARBA00023015"/>
    </source>
</evidence>
<dbReference type="GO" id="GO:0003677">
    <property type="term" value="F:DNA binding"/>
    <property type="evidence" value="ECO:0007669"/>
    <property type="project" value="UniProtKB-KW"/>
</dbReference>
<proteinExistence type="predicted"/>
<evidence type="ECO:0000259" key="4">
    <source>
        <dbReference type="PROSITE" id="PS50943"/>
    </source>
</evidence>
<organism evidence="5 6">
    <name type="scientific">Lysinibacillus composti</name>
    <dbReference type="NCBI Taxonomy" id="720633"/>
    <lineage>
        <taxon>Bacteria</taxon>
        <taxon>Bacillati</taxon>
        <taxon>Bacillota</taxon>
        <taxon>Bacilli</taxon>
        <taxon>Bacillales</taxon>
        <taxon>Bacillaceae</taxon>
        <taxon>Lysinibacillus</taxon>
    </lineage>
</organism>
<dbReference type="Pfam" id="PF01381">
    <property type="entry name" value="HTH_3"/>
    <property type="match status" value="1"/>
</dbReference>
<dbReference type="InterPro" id="IPR001387">
    <property type="entry name" value="Cro/C1-type_HTH"/>
</dbReference>
<dbReference type="InterPro" id="IPR010982">
    <property type="entry name" value="Lambda_DNA-bd_dom_sf"/>
</dbReference>
<dbReference type="OrthoDB" id="2168837at2"/>
<protein>
    <submittedName>
        <fullName evidence="5">XRE family transcriptional regulator</fullName>
    </submittedName>
</protein>
<dbReference type="AlphaFoldDB" id="A0A3N9UCV2"/>
<keyword evidence="2" id="KW-0238">DNA-binding</keyword>
<dbReference type="RefSeq" id="WP_124765552.1">
    <property type="nucleotide sequence ID" value="NZ_JAFBDY010000011.1"/>
</dbReference>
<dbReference type="InterPro" id="IPR050807">
    <property type="entry name" value="TransReg_Diox_bact_type"/>
</dbReference>
<keyword evidence="1" id="KW-0805">Transcription regulation</keyword>
<accession>A0A3N9UCV2</accession>
<dbReference type="GO" id="GO:0003700">
    <property type="term" value="F:DNA-binding transcription factor activity"/>
    <property type="evidence" value="ECO:0007669"/>
    <property type="project" value="TreeGrafter"/>
</dbReference>
<feature type="domain" description="HTH cro/C1-type" evidence="4">
    <location>
        <begin position="9"/>
        <end position="63"/>
    </location>
</feature>
<dbReference type="PANTHER" id="PTHR46797">
    <property type="entry name" value="HTH-TYPE TRANSCRIPTIONAL REGULATOR"/>
    <property type="match status" value="1"/>
</dbReference>
<gene>
    <name evidence="5" type="ORF">EBB45_13410</name>
</gene>
<comment type="caution">
    <text evidence="5">The sequence shown here is derived from an EMBL/GenBank/DDBJ whole genome shotgun (WGS) entry which is preliminary data.</text>
</comment>
<name>A0A3N9UCV2_9BACI</name>
<reference evidence="5 6" key="1">
    <citation type="journal article" date="2013" name="J. Microbiol.">
        <title>Lysinibacillus chungkukjangi sp. nov., isolated from Chungkukjang, Korean fermented soybean food.</title>
        <authorList>
            <person name="Kim S.J."/>
            <person name="Jang Y.H."/>
            <person name="Hamada M."/>
            <person name="Ahn J.H."/>
            <person name="Weon H.Y."/>
            <person name="Suzuki K."/>
            <person name="Whang K.S."/>
            <person name="Kwon S.W."/>
        </authorList>
    </citation>
    <scope>NUCLEOTIDE SEQUENCE [LARGE SCALE GENOMIC DNA]</scope>
    <source>
        <strain evidence="5 6">MCCC 1A12701</strain>
    </source>
</reference>
<dbReference type="PANTHER" id="PTHR46797:SF23">
    <property type="entry name" value="HTH-TYPE TRANSCRIPTIONAL REGULATOR SUTR"/>
    <property type="match status" value="1"/>
</dbReference>
<evidence type="ECO:0000313" key="6">
    <source>
        <dbReference type="Proteomes" id="UP000274033"/>
    </source>
</evidence>
<dbReference type="EMBL" id="RRCT01000012">
    <property type="protein sequence ID" value="RQW74138.1"/>
    <property type="molecule type" value="Genomic_DNA"/>
</dbReference>
<evidence type="ECO:0000313" key="5">
    <source>
        <dbReference type="EMBL" id="RQW74138.1"/>
    </source>
</evidence>
<dbReference type="Gene3D" id="1.10.260.40">
    <property type="entry name" value="lambda repressor-like DNA-binding domains"/>
    <property type="match status" value="1"/>
</dbReference>
<dbReference type="CDD" id="cd00093">
    <property type="entry name" value="HTH_XRE"/>
    <property type="match status" value="1"/>
</dbReference>